<proteinExistence type="predicted"/>
<evidence type="ECO:0000259" key="2">
    <source>
        <dbReference type="Pfam" id="PF18962"/>
    </source>
</evidence>
<evidence type="ECO:0000313" key="4">
    <source>
        <dbReference type="Proteomes" id="UP000484164"/>
    </source>
</evidence>
<organism evidence="3 4">
    <name type="scientific">Phaeocystidibacter marisrubri</name>
    <dbReference type="NCBI Taxonomy" id="1577780"/>
    <lineage>
        <taxon>Bacteria</taxon>
        <taxon>Pseudomonadati</taxon>
        <taxon>Bacteroidota</taxon>
        <taxon>Flavobacteriia</taxon>
        <taxon>Flavobacteriales</taxon>
        <taxon>Phaeocystidibacteraceae</taxon>
        <taxon>Phaeocystidibacter</taxon>
    </lineage>
</organism>
<protein>
    <submittedName>
        <fullName evidence="3">T9SS type A sorting domain-containing protein</fullName>
    </submittedName>
</protein>
<dbReference type="RefSeq" id="WP_151691855.1">
    <property type="nucleotide sequence ID" value="NZ_BMGX01000002.1"/>
</dbReference>
<dbReference type="AlphaFoldDB" id="A0A6L3ZHF3"/>
<feature type="domain" description="Secretion system C-terminal sorting" evidence="2">
    <location>
        <begin position="771"/>
        <end position="842"/>
    </location>
</feature>
<evidence type="ECO:0000313" key="3">
    <source>
        <dbReference type="EMBL" id="KAB2817284.1"/>
    </source>
</evidence>
<gene>
    <name evidence="3" type="ORF">F8C82_02515</name>
</gene>
<reference evidence="3 4" key="1">
    <citation type="submission" date="2019-10" db="EMBL/GenBank/DDBJ databases">
        <title>Genome sequence of Phaeocystidibacter marisrubri JCM30614 (type strain).</title>
        <authorList>
            <person name="Bowman J.P."/>
        </authorList>
    </citation>
    <scope>NUCLEOTIDE SEQUENCE [LARGE SCALE GENOMIC DNA]</scope>
    <source>
        <strain evidence="3 4">JCM 30614</strain>
    </source>
</reference>
<comment type="caution">
    <text evidence="3">The sequence shown here is derived from an EMBL/GenBank/DDBJ whole genome shotgun (WGS) entry which is preliminary data.</text>
</comment>
<evidence type="ECO:0000256" key="1">
    <source>
        <dbReference type="ARBA" id="ARBA00022729"/>
    </source>
</evidence>
<dbReference type="OrthoDB" id="1391570at2"/>
<dbReference type="EMBL" id="WBVQ01000001">
    <property type="protein sequence ID" value="KAB2817284.1"/>
    <property type="molecule type" value="Genomic_DNA"/>
</dbReference>
<accession>A0A6L3ZHF3</accession>
<dbReference type="InterPro" id="IPR026444">
    <property type="entry name" value="Secre_tail"/>
</dbReference>
<keyword evidence="4" id="KW-1185">Reference proteome</keyword>
<sequence length="845" mass="90820">MTSALRSQRCLWAFHLMVLSIGLMGQSLHYQVQELTDSHPPTHNATSVTSAKRATTTIYSENFSNGVPAGWNTYGYSSSGTPMPACIWEYRGTSTTPNNTVGSRGAYSTSSNGFNQPLNSTTRSNGFMIFDSDYLDNGGVSANQGQGPAPTGHVGILRSDTIDLSGQFNLRLVFEHSARVYQANLVVEYSVDGGLTWPYSDTIASHNTLGINGFISNATVASRDISSTIAGASNAMIRFVFDGTPGNTINHGYYYWMIDDIRIEVIPQHELQITSVNNRPAIFVEAGNPAQPLKSIYGHQSVDEARPIAFSGIIENTGASYQTNVQLKVDVVNSAGVVVHTCSSIAIDTLFQGATASRAQTTTSTWTPSTIDEYQLKYYLSSDSLTTSSNDSLPFSFSNYITSLDFSHKDNSIGSNELGDTGQIAVRMEFLQDEYIHSVQVGIDGNNTDVGGILEVSIYDTAGFNLSSGFPTYPIATASHTITQADINNEMAEISMATPATGSSAYCDMSVTGAYYVVVKLNTLNGTKDIAIWNDQQVIQPLLASIMYFTKSNPSWYFGFTTPELNAPHIRVKSSNQCYLNIDMGTIERACGPYSAPSGTTYTQSGTGFLDTVPSTSGSGCIMVYHFDLDLEAEGSIAVEICNGKSFTLPSGNGTLQTAGTYTDTIVGGAAAGCDSIVNITLTTVNVNMAVTRQPNSTILQVGETSASYQWIKCDNPNAGIINGATGRLFYVPANGSYAVIVTKGGCKDTSNCFSVQDIGLNDLHSPTAVVYPNPAQSVLHVQRSNWNRVIRVELCDLSGKVHTTVENPNEDLSLPVNQLQNGMYILRVISADNSSTSVKVSILR</sequence>
<dbReference type="Proteomes" id="UP000484164">
    <property type="component" value="Unassembled WGS sequence"/>
</dbReference>
<dbReference type="Pfam" id="PF18962">
    <property type="entry name" value="Por_Secre_tail"/>
    <property type="match status" value="1"/>
</dbReference>
<dbReference type="NCBIfam" id="TIGR04183">
    <property type="entry name" value="Por_Secre_tail"/>
    <property type="match status" value="1"/>
</dbReference>
<name>A0A6L3ZHF3_9FLAO</name>
<keyword evidence="1" id="KW-0732">Signal</keyword>
<dbReference type="Gene3D" id="2.60.120.260">
    <property type="entry name" value="Galactose-binding domain-like"/>
    <property type="match status" value="1"/>
</dbReference>